<evidence type="ECO:0000313" key="2">
    <source>
        <dbReference type="Proteomes" id="UP001447857"/>
    </source>
</evidence>
<dbReference type="Proteomes" id="UP001447857">
    <property type="component" value="Chromosome"/>
</dbReference>
<keyword evidence="2" id="KW-1185">Reference proteome</keyword>
<accession>A0ABZ2QHS9</accession>
<sequence>MKTTAVNKEVIKKAIIKMREDKVAVRSFLQGKTSAETLTSKGIKLVKTI</sequence>
<dbReference type="EMBL" id="CP147988">
    <property type="protein sequence ID" value="WXK51758.1"/>
    <property type="molecule type" value="Genomic_DNA"/>
</dbReference>
<evidence type="ECO:0000313" key="1">
    <source>
        <dbReference type="EMBL" id="WXK51758.1"/>
    </source>
</evidence>
<proteinExistence type="predicted"/>
<organism evidence="1 2">
    <name type="scientific">Flavobacterium ginsenosidimutans</name>
    <dbReference type="NCBI Taxonomy" id="687844"/>
    <lineage>
        <taxon>Bacteria</taxon>
        <taxon>Pseudomonadati</taxon>
        <taxon>Bacteroidota</taxon>
        <taxon>Flavobacteriia</taxon>
        <taxon>Flavobacteriales</taxon>
        <taxon>Flavobacteriaceae</taxon>
        <taxon>Flavobacterium</taxon>
    </lineage>
</organism>
<dbReference type="RefSeq" id="WP_162614949.1">
    <property type="nucleotide sequence ID" value="NZ_CP147988.1"/>
</dbReference>
<reference evidence="1 2" key="1">
    <citation type="submission" date="2024-02" db="EMBL/GenBank/DDBJ databases">
        <title>complete genome of Flavobacterium ginsenosidimutans Str. YTB16.</title>
        <authorList>
            <person name="Wang Q."/>
        </authorList>
    </citation>
    <scope>NUCLEOTIDE SEQUENCE [LARGE SCALE GENOMIC DNA]</scope>
    <source>
        <strain evidence="1 2">YTB16</strain>
    </source>
</reference>
<protein>
    <submittedName>
        <fullName evidence="1">Uncharacterized protein</fullName>
    </submittedName>
</protein>
<name>A0ABZ2QHS9_9FLAO</name>
<gene>
    <name evidence="1" type="ORF">V6624_08960</name>
</gene>